<sequence>MDSRSRGPDLFRVRSCLKPMLEQQYIPSSWLPLPSMTWLLQMQVAVPAHRKCPSDDAA</sequence>
<reference evidence="1 2" key="1">
    <citation type="journal article" date="2021" name="Commun. Biol.">
        <title>The genome of Shorea leprosula (Dipterocarpaceae) highlights the ecological relevance of drought in aseasonal tropical rainforests.</title>
        <authorList>
            <person name="Ng K.K.S."/>
            <person name="Kobayashi M.J."/>
            <person name="Fawcett J.A."/>
            <person name="Hatakeyama M."/>
            <person name="Paape T."/>
            <person name="Ng C.H."/>
            <person name="Ang C.C."/>
            <person name="Tnah L.H."/>
            <person name="Lee C.T."/>
            <person name="Nishiyama T."/>
            <person name="Sese J."/>
            <person name="O'Brien M.J."/>
            <person name="Copetti D."/>
            <person name="Mohd Noor M.I."/>
            <person name="Ong R.C."/>
            <person name="Putra M."/>
            <person name="Sireger I.Z."/>
            <person name="Indrioko S."/>
            <person name="Kosugi Y."/>
            <person name="Izuno A."/>
            <person name="Isagi Y."/>
            <person name="Lee S.L."/>
            <person name="Shimizu K.K."/>
        </authorList>
    </citation>
    <scope>NUCLEOTIDE SEQUENCE [LARGE SCALE GENOMIC DNA]</scope>
    <source>
        <strain evidence="1">214</strain>
    </source>
</reference>
<evidence type="ECO:0000313" key="1">
    <source>
        <dbReference type="EMBL" id="GKV15674.1"/>
    </source>
</evidence>
<protein>
    <submittedName>
        <fullName evidence="1">Uncharacterized protein</fullName>
    </submittedName>
</protein>
<keyword evidence="2" id="KW-1185">Reference proteome</keyword>
<gene>
    <name evidence="1" type="ORF">SLEP1_g26441</name>
</gene>
<evidence type="ECO:0000313" key="2">
    <source>
        <dbReference type="Proteomes" id="UP001054252"/>
    </source>
</evidence>
<name>A0AAV5JWA9_9ROSI</name>
<comment type="caution">
    <text evidence="1">The sequence shown here is derived from an EMBL/GenBank/DDBJ whole genome shotgun (WGS) entry which is preliminary data.</text>
</comment>
<dbReference type="Proteomes" id="UP001054252">
    <property type="component" value="Unassembled WGS sequence"/>
</dbReference>
<organism evidence="1 2">
    <name type="scientific">Rubroshorea leprosula</name>
    <dbReference type="NCBI Taxonomy" id="152421"/>
    <lineage>
        <taxon>Eukaryota</taxon>
        <taxon>Viridiplantae</taxon>
        <taxon>Streptophyta</taxon>
        <taxon>Embryophyta</taxon>
        <taxon>Tracheophyta</taxon>
        <taxon>Spermatophyta</taxon>
        <taxon>Magnoliopsida</taxon>
        <taxon>eudicotyledons</taxon>
        <taxon>Gunneridae</taxon>
        <taxon>Pentapetalae</taxon>
        <taxon>rosids</taxon>
        <taxon>malvids</taxon>
        <taxon>Malvales</taxon>
        <taxon>Dipterocarpaceae</taxon>
        <taxon>Rubroshorea</taxon>
    </lineage>
</organism>
<proteinExistence type="predicted"/>
<dbReference type="AlphaFoldDB" id="A0AAV5JWA9"/>
<accession>A0AAV5JWA9</accession>
<dbReference type="EMBL" id="BPVZ01000044">
    <property type="protein sequence ID" value="GKV15674.1"/>
    <property type="molecule type" value="Genomic_DNA"/>
</dbReference>